<dbReference type="EMBL" id="JBBNGS010000011">
    <property type="protein sequence ID" value="MEQ2637990.1"/>
    <property type="molecule type" value="Genomic_DNA"/>
</dbReference>
<organism evidence="1 2">
    <name type="scientific">Paratractidigestivibacter faecalis</name>
    <dbReference type="NCBI Taxonomy" id="2292441"/>
    <lineage>
        <taxon>Bacteria</taxon>
        <taxon>Bacillati</taxon>
        <taxon>Actinomycetota</taxon>
        <taxon>Coriobacteriia</taxon>
        <taxon>Coriobacteriales</taxon>
        <taxon>Atopobiaceae</taxon>
        <taxon>Paratractidigestivibacter</taxon>
    </lineage>
</organism>
<evidence type="ECO:0000313" key="2">
    <source>
        <dbReference type="Proteomes" id="UP001478817"/>
    </source>
</evidence>
<keyword evidence="1" id="KW-0547">Nucleotide-binding</keyword>
<keyword evidence="1" id="KW-0067">ATP-binding</keyword>
<sequence length="125" mass="13157">MDQKRVCLTVPAEPGFARIVRMTAASLAVTCDMGVDEVEDSRMAAEEGFVYACATGQQECGIVFGISDEAVTMDFSLGEDLGAADADESLELVEALLAAICDESSISEDGRTLSLTKRTGGAHDE</sequence>
<dbReference type="GO" id="GO:0005524">
    <property type="term" value="F:ATP binding"/>
    <property type="evidence" value="ECO:0007669"/>
    <property type="project" value="UniProtKB-KW"/>
</dbReference>
<protein>
    <submittedName>
        <fullName evidence="1">ATP-binding protein</fullName>
    </submittedName>
</protein>
<evidence type="ECO:0000313" key="1">
    <source>
        <dbReference type="EMBL" id="MEQ2637990.1"/>
    </source>
</evidence>
<dbReference type="RefSeq" id="WP_349182568.1">
    <property type="nucleotide sequence ID" value="NZ_JBBNGS010000011.1"/>
</dbReference>
<proteinExistence type="predicted"/>
<comment type="caution">
    <text evidence="1">The sequence shown here is derived from an EMBL/GenBank/DDBJ whole genome shotgun (WGS) entry which is preliminary data.</text>
</comment>
<keyword evidence="2" id="KW-1185">Reference proteome</keyword>
<name>A0ABV1IGG6_9ACTN</name>
<reference evidence="1 2" key="1">
    <citation type="submission" date="2024-04" db="EMBL/GenBank/DDBJ databases">
        <title>Human intestinal bacterial collection.</title>
        <authorList>
            <person name="Pauvert C."/>
            <person name="Hitch T.C.A."/>
            <person name="Clavel T."/>
        </authorList>
    </citation>
    <scope>NUCLEOTIDE SEQUENCE [LARGE SCALE GENOMIC DNA]</scope>
    <source>
        <strain evidence="1 2">CLA-AA-H197</strain>
    </source>
</reference>
<dbReference type="Proteomes" id="UP001478817">
    <property type="component" value="Unassembled WGS sequence"/>
</dbReference>
<accession>A0ABV1IGG6</accession>
<gene>
    <name evidence="1" type="ORF">AAAT05_06525</name>
</gene>